<evidence type="ECO:0000313" key="4">
    <source>
        <dbReference type="EMBL" id="GAH60357.1"/>
    </source>
</evidence>
<dbReference type="PANTHER" id="PTHR10584:SF166">
    <property type="entry name" value="RIBOKINASE"/>
    <property type="match status" value="1"/>
</dbReference>
<feature type="domain" description="Carbohydrate kinase PfkB" evidence="3">
    <location>
        <begin position="1"/>
        <end position="254"/>
    </location>
</feature>
<gene>
    <name evidence="4" type="ORF">S03H2_37046</name>
</gene>
<sequence length="270" mass="29219">GIVGDDAEGKMLIKDFHKVGVDTSQIRVVTKAKTGSVLCLSDRQGRRSLYVTPGANNLLTMDELDSTYINQAGLLHISSFADDKQFKMLLDLMDDLDSPARLSFTPGALYARKGLKTLRPIISRTHVLFTNQDEIRQLADEDVINGAKSCLKQGCKIVAVTLGKGVKLEPGNRANRRTVTAAGYIRDAETEYIVPAGKQNGIVQADTTGAGDGFATGFLFGLLKGEGLAECGRLGDIIARFSISEIGARQGLPTLNQLAQRYQELYSKPL</sequence>
<keyword evidence="2" id="KW-0418">Kinase</keyword>
<dbReference type="EMBL" id="BARU01022771">
    <property type="protein sequence ID" value="GAH60357.1"/>
    <property type="molecule type" value="Genomic_DNA"/>
</dbReference>
<dbReference type="Gene3D" id="3.40.1190.20">
    <property type="match status" value="1"/>
</dbReference>
<organism evidence="4">
    <name type="scientific">marine sediment metagenome</name>
    <dbReference type="NCBI Taxonomy" id="412755"/>
    <lineage>
        <taxon>unclassified sequences</taxon>
        <taxon>metagenomes</taxon>
        <taxon>ecological metagenomes</taxon>
    </lineage>
</organism>
<dbReference type="InterPro" id="IPR011611">
    <property type="entry name" value="PfkB_dom"/>
</dbReference>
<dbReference type="SUPFAM" id="SSF53613">
    <property type="entry name" value="Ribokinase-like"/>
    <property type="match status" value="1"/>
</dbReference>
<evidence type="ECO:0000256" key="1">
    <source>
        <dbReference type="ARBA" id="ARBA00022679"/>
    </source>
</evidence>
<dbReference type="AlphaFoldDB" id="X1GT50"/>
<dbReference type="GO" id="GO:0016301">
    <property type="term" value="F:kinase activity"/>
    <property type="evidence" value="ECO:0007669"/>
    <property type="project" value="UniProtKB-KW"/>
</dbReference>
<evidence type="ECO:0000259" key="3">
    <source>
        <dbReference type="Pfam" id="PF00294"/>
    </source>
</evidence>
<feature type="non-terminal residue" evidence="4">
    <location>
        <position position="1"/>
    </location>
</feature>
<comment type="caution">
    <text evidence="4">The sequence shown here is derived from an EMBL/GenBank/DDBJ whole genome shotgun (WGS) entry which is preliminary data.</text>
</comment>
<proteinExistence type="predicted"/>
<name>X1GT50_9ZZZZ</name>
<keyword evidence="1" id="KW-0808">Transferase</keyword>
<protein>
    <recommendedName>
        <fullName evidence="3">Carbohydrate kinase PfkB domain-containing protein</fullName>
    </recommendedName>
</protein>
<dbReference type="PANTHER" id="PTHR10584">
    <property type="entry name" value="SUGAR KINASE"/>
    <property type="match status" value="1"/>
</dbReference>
<dbReference type="InterPro" id="IPR029056">
    <property type="entry name" value="Ribokinase-like"/>
</dbReference>
<evidence type="ECO:0000256" key="2">
    <source>
        <dbReference type="ARBA" id="ARBA00022777"/>
    </source>
</evidence>
<reference evidence="4" key="1">
    <citation type="journal article" date="2014" name="Front. Microbiol.">
        <title>High frequency of phylogenetically diverse reductive dehalogenase-homologous genes in deep subseafloor sedimentary metagenomes.</title>
        <authorList>
            <person name="Kawai M."/>
            <person name="Futagami T."/>
            <person name="Toyoda A."/>
            <person name="Takaki Y."/>
            <person name="Nishi S."/>
            <person name="Hori S."/>
            <person name="Arai W."/>
            <person name="Tsubouchi T."/>
            <person name="Morono Y."/>
            <person name="Uchiyama I."/>
            <person name="Ito T."/>
            <person name="Fujiyama A."/>
            <person name="Inagaki F."/>
            <person name="Takami H."/>
        </authorList>
    </citation>
    <scope>NUCLEOTIDE SEQUENCE</scope>
    <source>
        <strain evidence="4">Expedition CK06-06</strain>
    </source>
</reference>
<accession>X1GT50</accession>
<dbReference type="Pfam" id="PF00294">
    <property type="entry name" value="PfkB"/>
    <property type="match status" value="1"/>
</dbReference>